<reference evidence="1" key="2">
    <citation type="submission" date="2020-09" db="EMBL/GenBank/DDBJ databases">
        <authorList>
            <person name="Sun Q."/>
            <person name="Zhou Y."/>
        </authorList>
    </citation>
    <scope>NUCLEOTIDE SEQUENCE</scope>
    <source>
        <strain evidence="1">CGMCC 1.7086</strain>
    </source>
</reference>
<protein>
    <recommendedName>
        <fullName evidence="3">Beta protein</fullName>
    </recommendedName>
</protein>
<sequence>MSKPIYTPILNAKQGEFDALDHIRTETNKAIFPLFELPIFSDEFLKRKKYENEPTPKRLFVADTLSKIISARSNEPFMLDIFKWSPDSTLESGEHVLNFSYNYLASRNANVTTVVGYDRWEDIQYVKALESIRVKSDSFCIRLESYAFEDMYDEDHFSEILHDILDTLQLTPSKCHVILDLGDVSSTSVVEICEKVERAYGLIRPLGFTRVSMAGCSLTSFITDMVPEQDSSEVILRREYVAWKSLRNTADIGFGDYGVVSPNSAEIRTPHANGKIRYTISDNYFVARGHSRMHGNKGAQMYDLSETVISSGFYLGSSFSWGDRRIEDCANRLLKGSLKDWVAIDTSHHIQFATMSVLEFEKQLLLNRTTARL</sequence>
<evidence type="ECO:0000313" key="1">
    <source>
        <dbReference type="EMBL" id="GGO68221.1"/>
    </source>
</evidence>
<dbReference type="Proteomes" id="UP000606935">
    <property type="component" value="Unassembled WGS sequence"/>
</dbReference>
<reference evidence="1" key="1">
    <citation type="journal article" date="2014" name="Int. J. Syst. Evol. Microbiol.">
        <title>Complete genome sequence of Corynebacterium casei LMG S-19264T (=DSM 44701T), isolated from a smear-ripened cheese.</title>
        <authorList>
            <consortium name="US DOE Joint Genome Institute (JGI-PGF)"/>
            <person name="Walter F."/>
            <person name="Albersmeier A."/>
            <person name="Kalinowski J."/>
            <person name="Ruckert C."/>
        </authorList>
    </citation>
    <scope>NUCLEOTIDE SEQUENCE</scope>
    <source>
        <strain evidence="1">CGMCC 1.7086</strain>
    </source>
</reference>
<comment type="caution">
    <text evidence="1">The sequence shown here is derived from an EMBL/GenBank/DDBJ whole genome shotgun (WGS) entry which is preliminary data.</text>
</comment>
<evidence type="ECO:0008006" key="3">
    <source>
        <dbReference type="Google" id="ProtNLM"/>
    </source>
</evidence>
<dbReference type="RefSeq" id="WP_188693110.1">
    <property type="nucleotide sequence ID" value="NZ_BMLS01000002.1"/>
</dbReference>
<dbReference type="AlphaFoldDB" id="A0A917YYQ9"/>
<dbReference type="InterPro" id="IPR025683">
    <property type="entry name" value="Protein_beta"/>
</dbReference>
<dbReference type="Pfam" id="PF14350">
    <property type="entry name" value="Beta_protein"/>
    <property type="match status" value="1"/>
</dbReference>
<organism evidence="1 2">
    <name type="scientific">Bowmanella pacifica</name>
    <dbReference type="NCBI Taxonomy" id="502051"/>
    <lineage>
        <taxon>Bacteria</taxon>
        <taxon>Pseudomonadati</taxon>
        <taxon>Pseudomonadota</taxon>
        <taxon>Gammaproteobacteria</taxon>
        <taxon>Alteromonadales</taxon>
        <taxon>Alteromonadaceae</taxon>
        <taxon>Bowmanella</taxon>
    </lineage>
</organism>
<keyword evidence="2" id="KW-1185">Reference proteome</keyword>
<gene>
    <name evidence="1" type="ORF">GCM10010982_16630</name>
</gene>
<evidence type="ECO:0000313" key="2">
    <source>
        <dbReference type="Proteomes" id="UP000606935"/>
    </source>
</evidence>
<accession>A0A917YYQ9</accession>
<proteinExistence type="predicted"/>
<name>A0A917YYQ9_9ALTE</name>
<dbReference type="EMBL" id="BMLS01000002">
    <property type="protein sequence ID" value="GGO68221.1"/>
    <property type="molecule type" value="Genomic_DNA"/>
</dbReference>